<proteinExistence type="predicted"/>
<dbReference type="InterPro" id="IPR036452">
    <property type="entry name" value="Ribo_hydro-like"/>
</dbReference>
<sequence>MARDNKLRTVVMHDPELDDINTIIRYLLYSNQFDTEGLIYSSSRFHWKGDGKGTLFYGESEHSNYGIGPIANWRWDEGSRFFEDAVDIYATVYRNLSVHAEGYPHPDELRSRIYEGSVEFPGDISKDSPGSNHIKKLILDDKPGTLYLLTGAGQSTIGRALLSIEEEYKNSSQWKNVYEKISKKIIIQSFGDQDGIYASYIGLNWPNIEFREVATNIWGYFARKVVQPEDRHYLSAAWTRENISKVGPFGEHYIVWGDGKQLHKNDIADFFGFSRVTVEQLKELGYTPWYGGVEEPGSWISEGDTSMYMNLLDNGLDAHVDASYGGWGGRNGKDIDPNGVSSKDYSSSRWFGAAQRDFAARLQWTVTPEYKDANHHPVVEVVGLDSMTVKPGQTITLKAIVKDPDGNHLTGRWWQYEEAGTYPRKVELLSVEEPNTEVERTYPFDIPAPGSPEIDKLIKSEIEVTSQFTVPTDAVNGQTLHFILEAWDNGEKPLTSYKRVVLTVSR</sequence>
<dbReference type="InterPro" id="IPR048527">
    <property type="entry name" value="Sde182_C"/>
</dbReference>
<protein>
    <recommendedName>
        <fullName evidence="5">DUF1593 domain-containing protein</fullName>
    </recommendedName>
</protein>
<dbReference type="InterPro" id="IPR011483">
    <property type="entry name" value="Sde182_NH-like"/>
</dbReference>
<reference evidence="4" key="1">
    <citation type="submission" date="2020-07" db="EMBL/GenBank/DDBJ databases">
        <authorList>
            <person name="Partida-Martinez L."/>
            <person name="Huntemann M."/>
            <person name="Clum A."/>
            <person name="Wang J."/>
            <person name="Palaniappan K."/>
            <person name="Ritter S."/>
            <person name="Chen I.-M."/>
            <person name="Stamatis D."/>
            <person name="Reddy T."/>
            <person name="O'Malley R."/>
            <person name="Daum C."/>
            <person name="Shapiro N."/>
            <person name="Ivanova N."/>
            <person name="Kyrpides N."/>
            <person name="Woyke T."/>
        </authorList>
    </citation>
    <scope>NUCLEOTIDE SEQUENCE [LARGE SCALE GENOMIC DNA]</scope>
    <source>
        <strain evidence="4">AT2.8</strain>
    </source>
</reference>
<dbReference type="GO" id="GO:0016799">
    <property type="term" value="F:hydrolase activity, hydrolyzing N-glycosyl compounds"/>
    <property type="evidence" value="ECO:0007669"/>
    <property type="project" value="InterPro"/>
</dbReference>
<evidence type="ECO:0000259" key="2">
    <source>
        <dbReference type="Pfam" id="PF21027"/>
    </source>
</evidence>
<dbReference type="InterPro" id="IPR013783">
    <property type="entry name" value="Ig-like_fold"/>
</dbReference>
<comment type="caution">
    <text evidence="3">The sequence shown here is derived from an EMBL/GenBank/DDBJ whole genome shotgun (WGS) entry which is preliminary data.</text>
</comment>
<dbReference type="Proteomes" id="UP000548423">
    <property type="component" value="Unassembled WGS sequence"/>
</dbReference>
<dbReference type="AlphaFoldDB" id="A0A852TA97"/>
<evidence type="ECO:0000259" key="1">
    <source>
        <dbReference type="Pfam" id="PF07632"/>
    </source>
</evidence>
<evidence type="ECO:0008006" key="5">
    <source>
        <dbReference type="Google" id="ProtNLM"/>
    </source>
</evidence>
<accession>A0A852TA97</accession>
<dbReference type="EMBL" id="JACCBX010000002">
    <property type="protein sequence ID" value="NYE04398.1"/>
    <property type="molecule type" value="Genomic_DNA"/>
</dbReference>
<dbReference type="Pfam" id="PF07632">
    <property type="entry name" value="Sde182_NH-like"/>
    <property type="match status" value="1"/>
</dbReference>
<evidence type="ECO:0000313" key="3">
    <source>
        <dbReference type="EMBL" id="NYE04398.1"/>
    </source>
</evidence>
<dbReference type="Gene3D" id="2.60.40.10">
    <property type="entry name" value="Immunoglobulins"/>
    <property type="match status" value="1"/>
</dbReference>
<organism evidence="3 4">
    <name type="scientific">Neobacillus niacini</name>
    <dbReference type="NCBI Taxonomy" id="86668"/>
    <lineage>
        <taxon>Bacteria</taxon>
        <taxon>Bacillati</taxon>
        <taxon>Bacillota</taxon>
        <taxon>Bacilli</taxon>
        <taxon>Bacillales</taxon>
        <taxon>Bacillaceae</taxon>
        <taxon>Neobacillus</taxon>
    </lineage>
</organism>
<name>A0A852TA97_9BACI</name>
<gene>
    <name evidence="3" type="ORF">F4694_001142</name>
</gene>
<feature type="domain" description="Cellulose-binding Sde182 nucleoside hydrolase-like" evidence="1">
    <location>
        <begin position="8"/>
        <end position="330"/>
    </location>
</feature>
<evidence type="ECO:0000313" key="4">
    <source>
        <dbReference type="Proteomes" id="UP000548423"/>
    </source>
</evidence>
<feature type="domain" description="Cellulose-binding Sde182 C-terminal" evidence="2">
    <location>
        <begin position="394"/>
        <end position="504"/>
    </location>
</feature>
<dbReference type="Pfam" id="PF21027">
    <property type="entry name" value="Sde0182_C"/>
    <property type="match status" value="1"/>
</dbReference>
<dbReference type="Gene3D" id="3.90.245.10">
    <property type="entry name" value="Ribonucleoside hydrolase-like"/>
    <property type="match status" value="1"/>
</dbReference>
<reference evidence="4" key="2">
    <citation type="submission" date="2020-08" db="EMBL/GenBank/DDBJ databases">
        <title>The Agave Microbiome: Exploring the role of microbial communities in plant adaptations to desert environments.</title>
        <authorList>
            <person name="Partida-Martinez L.P."/>
        </authorList>
    </citation>
    <scope>NUCLEOTIDE SEQUENCE [LARGE SCALE GENOMIC DNA]</scope>
    <source>
        <strain evidence="4">AT2.8</strain>
    </source>
</reference>